<protein>
    <submittedName>
        <fullName evidence="2">Uncharacterized protein</fullName>
    </submittedName>
</protein>
<proteinExistence type="predicted"/>
<dbReference type="Proteomes" id="UP000593567">
    <property type="component" value="Unassembled WGS sequence"/>
</dbReference>
<dbReference type="AlphaFoldDB" id="A0A7J7K8Q0"/>
<evidence type="ECO:0000256" key="1">
    <source>
        <dbReference type="SAM" id="Phobius"/>
    </source>
</evidence>
<comment type="caution">
    <text evidence="2">The sequence shown here is derived from an EMBL/GenBank/DDBJ whole genome shotgun (WGS) entry which is preliminary data.</text>
</comment>
<sequence>MFYTLQHHATSIIFCNYLTLYVVIYYILFFLFWKLLTIFLYICCFKCCLPMSGFTQEKHFLSVLNLTM</sequence>
<keyword evidence="1" id="KW-0812">Transmembrane</keyword>
<reference evidence="2" key="1">
    <citation type="submission" date="2020-06" db="EMBL/GenBank/DDBJ databases">
        <title>Draft genome of Bugula neritina, a colonial animal packing powerful symbionts and potential medicines.</title>
        <authorList>
            <person name="Rayko M."/>
        </authorList>
    </citation>
    <scope>NUCLEOTIDE SEQUENCE [LARGE SCALE GENOMIC DNA]</scope>
    <source>
        <strain evidence="2">Kwan_BN1</strain>
    </source>
</reference>
<keyword evidence="1" id="KW-0472">Membrane</keyword>
<keyword evidence="3" id="KW-1185">Reference proteome</keyword>
<feature type="transmembrane region" description="Helical" evidence="1">
    <location>
        <begin position="12"/>
        <end position="42"/>
    </location>
</feature>
<dbReference type="EMBL" id="VXIV02001184">
    <property type="protein sequence ID" value="KAF6033998.1"/>
    <property type="molecule type" value="Genomic_DNA"/>
</dbReference>
<gene>
    <name evidence="2" type="ORF">EB796_007693</name>
</gene>
<accession>A0A7J7K8Q0</accession>
<evidence type="ECO:0000313" key="3">
    <source>
        <dbReference type="Proteomes" id="UP000593567"/>
    </source>
</evidence>
<evidence type="ECO:0000313" key="2">
    <source>
        <dbReference type="EMBL" id="KAF6033998.1"/>
    </source>
</evidence>
<name>A0A7J7K8Q0_BUGNE</name>
<keyword evidence="1" id="KW-1133">Transmembrane helix</keyword>
<organism evidence="2 3">
    <name type="scientific">Bugula neritina</name>
    <name type="common">Brown bryozoan</name>
    <name type="synonym">Sertularia neritina</name>
    <dbReference type="NCBI Taxonomy" id="10212"/>
    <lineage>
        <taxon>Eukaryota</taxon>
        <taxon>Metazoa</taxon>
        <taxon>Spiralia</taxon>
        <taxon>Lophotrochozoa</taxon>
        <taxon>Bryozoa</taxon>
        <taxon>Gymnolaemata</taxon>
        <taxon>Cheilostomatida</taxon>
        <taxon>Flustrina</taxon>
        <taxon>Buguloidea</taxon>
        <taxon>Bugulidae</taxon>
        <taxon>Bugula</taxon>
    </lineage>
</organism>